<evidence type="ECO:0000256" key="2">
    <source>
        <dbReference type="ARBA" id="ARBA00022475"/>
    </source>
</evidence>
<dbReference type="EMBL" id="JBHRTP010000022">
    <property type="protein sequence ID" value="MFC3107839.1"/>
    <property type="molecule type" value="Genomic_DNA"/>
</dbReference>
<comment type="caution">
    <text evidence="7">The sequence shown here is derived from an EMBL/GenBank/DDBJ whole genome shotgun (WGS) entry which is preliminary data.</text>
</comment>
<dbReference type="InterPro" id="IPR004960">
    <property type="entry name" value="LipA_acyltrans"/>
</dbReference>
<name>A0ABV7EYT3_9BURK</name>
<keyword evidence="8" id="KW-1185">Reference proteome</keyword>
<reference evidence="8" key="1">
    <citation type="journal article" date="2019" name="Int. J. Syst. Evol. Microbiol.">
        <title>The Global Catalogue of Microorganisms (GCM) 10K type strain sequencing project: providing services to taxonomists for standard genome sequencing and annotation.</title>
        <authorList>
            <consortium name="The Broad Institute Genomics Platform"/>
            <consortium name="The Broad Institute Genome Sequencing Center for Infectious Disease"/>
            <person name="Wu L."/>
            <person name="Ma J."/>
        </authorList>
    </citation>
    <scope>NUCLEOTIDE SEQUENCE [LARGE SCALE GENOMIC DNA]</scope>
    <source>
        <strain evidence="8">KCTC 42986</strain>
    </source>
</reference>
<dbReference type="PIRSF" id="PIRSF026649">
    <property type="entry name" value="MsbB"/>
    <property type="match status" value="1"/>
</dbReference>
<keyword evidence="4" id="KW-0808">Transferase</keyword>
<keyword evidence="6 7" id="KW-0012">Acyltransferase</keyword>
<evidence type="ECO:0000256" key="6">
    <source>
        <dbReference type="ARBA" id="ARBA00023315"/>
    </source>
</evidence>
<dbReference type="Pfam" id="PF03279">
    <property type="entry name" value="Lip_A_acyltrans"/>
    <property type="match status" value="1"/>
</dbReference>
<dbReference type="Proteomes" id="UP001595530">
    <property type="component" value="Unassembled WGS sequence"/>
</dbReference>
<evidence type="ECO:0000256" key="5">
    <source>
        <dbReference type="ARBA" id="ARBA00023136"/>
    </source>
</evidence>
<proteinExistence type="predicted"/>
<evidence type="ECO:0000256" key="4">
    <source>
        <dbReference type="ARBA" id="ARBA00022679"/>
    </source>
</evidence>
<dbReference type="CDD" id="cd07984">
    <property type="entry name" value="LPLAT_LABLAT-like"/>
    <property type="match status" value="1"/>
</dbReference>
<gene>
    <name evidence="7" type="ORF">ACFOFO_07685</name>
</gene>
<accession>A0ABV7EYT3</accession>
<dbReference type="PANTHER" id="PTHR30606">
    <property type="entry name" value="LIPID A BIOSYNTHESIS LAUROYL ACYLTRANSFERASE"/>
    <property type="match status" value="1"/>
</dbReference>
<evidence type="ECO:0000313" key="7">
    <source>
        <dbReference type="EMBL" id="MFC3107839.1"/>
    </source>
</evidence>
<comment type="subcellular location">
    <subcellularLocation>
        <location evidence="1">Cell inner membrane</location>
    </subcellularLocation>
</comment>
<evidence type="ECO:0000256" key="3">
    <source>
        <dbReference type="ARBA" id="ARBA00022519"/>
    </source>
</evidence>
<keyword evidence="5" id="KW-0472">Membrane</keyword>
<organism evidence="7 8">
    <name type="scientific">Undibacterium arcticum</name>
    <dbReference type="NCBI Taxonomy" id="1762892"/>
    <lineage>
        <taxon>Bacteria</taxon>
        <taxon>Pseudomonadati</taxon>
        <taxon>Pseudomonadota</taxon>
        <taxon>Betaproteobacteria</taxon>
        <taxon>Burkholderiales</taxon>
        <taxon>Oxalobacteraceae</taxon>
        <taxon>Undibacterium</taxon>
    </lineage>
</organism>
<keyword evidence="3" id="KW-0997">Cell inner membrane</keyword>
<evidence type="ECO:0000313" key="8">
    <source>
        <dbReference type="Proteomes" id="UP001595530"/>
    </source>
</evidence>
<dbReference type="RefSeq" id="WP_390322104.1">
    <property type="nucleotide sequence ID" value="NZ_JBHRTP010000022.1"/>
</dbReference>
<keyword evidence="2" id="KW-1003">Cell membrane</keyword>
<protein>
    <submittedName>
        <fullName evidence="7">Lipid A biosynthesis acyltransferase</fullName>
    </submittedName>
</protein>
<dbReference type="PANTHER" id="PTHR30606:SF9">
    <property type="entry name" value="LIPID A BIOSYNTHESIS LAUROYLTRANSFERASE"/>
    <property type="match status" value="1"/>
</dbReference>
<dbReference type="GO" id="GO:0016746">
    <property type="term" value="F:acyltransferase activity"/>
    <property type="evidence" value="ECO:0007669"/>
    <property type="project" value="UniProtKB-KW"/>
</dbReference>
<sequence>MRLLLALMWLLHWLPLPLLGRVGEAVGSLLFALVPARRHITLTNLRLCLPDLSDAQRSAIAKQHFQAYARSVLERGILWWAPEARLRRLIQVEPAFPFEQIAAGPTILLCPHFVSLDVGGMAVALEVAGCSIYASQKSKVFDAALRRGRSRFHPSKLFSRAEGVKPIIRALRSGLPFFMLPDMDFGEKDAEFIPFFGTPAATLTAPARIAAATGAKVIPVIATFLPNYQGWKVRFYPAWENYPGDDMVAATRQMNAFIEARVLEAPSEYFWAHKRFKTRPPGVPSVYEHEGPATLPLQS</sequence>
<evidence type="ECO:0000256" key="1">
    <source>
        <dbReference type="ARBA" id="ARBA00004533"/>
    </source>
</evidence>